<organism evidence="9 10">
    <name type="scientific">Trapa incisa</name>
    <dbReference type="NCBI Taxonomy" id="236973"/>
    <lineage>
        <taxon>Eukaryota</taxon>
        <taxon>Viridiplantae</taxon>
        <taxon>Streptophyta</taxon>
        <taxon>Embryophyta</taxon>
        <taxon>Tracheophyta</taxon>
        <taxon>Spermatophyta</taxon>
        <taxon>Magnoliopsida</taxon>
        <taxon>eudicotyledons</taxon>
        <taxon>Gunneridae</taxon>
        <taxon>Pentapetalae</taxon>
        <taxon>rosids</taxon>
        <taxon>malvids</taxon>
        <taxon>Myrtales</taxon>
        <taxon>Lythraceae</taxon>
        <taxon>Trapa</taxon>
    </lineage>
</organism>
<feature type="region of interest" description="Disordered" evidence="7">
    <location>
        <begin position="1"/>
        <end position="56"/>
    </location>
</feature>
<evidence type="ECO:0000256" key="5">
    <source>
        <dbReference type="ARBA" id="ARBA00023242"/>
    </source>
</evidence>
<dbReference type="Gene3D" id="3.30.160.60">
    <property type="entry name" value="Classic Zinc Finger"/>
    <property type="match status" value="1"/>
</dbReference>
<dbReference type="Proteomes" id="UP001345219">
    <property type="component" value="Chromosome 4"/>
</dbReference>
<feature type="compositionally biased region" description="Polar residues" evidence="7">
    <location>
        <begin position="139"/>
        <end position="153"/>
    </location>
</feature>
<evidence type="ECO:0000256" key="3">
    <source>
        <dbReference type="ARBA" id="ARBA00022771"/>
    </source>
</evidence>
<name>A0AAN7JQN7_9MYRT</name>
<dbReference type="AlphaFoldDB" id="A0AAN7JQN7"/>
<keyword evidence="4" id="KW-0862">Zinc</keyword>
<dbReference type="EMBL" id="JAXIOK010000017">
    <property type="protein sequence ID" value="KAK4751483.1"/>
    <property type="molecule type" value="Genomic_DNA"/>
</dbReference>
<comment type="caution">
    <text evidence="9">The sequence shown here is derived from an EMBL/GenBank/DDBJ whole genome shotgun (WGS) entry which is preliminary data.</text>
</comment>
<dbReference type="Pfam" id="PF13912">
    <property type="entry name" value="zf-C2H2_6"/>
    <property type="match status" value="1"/>
</dbReference>
<keyword evidence="10" id="KW-1185">Reference proteome</keyword>
<dbReference type="PANTHER" id="PTHR47287">
    <property type="entry name" value="C2H2 AND C2HC ZINC FINGERS SUPERFAMILY PROTEIN"/>
    <property type="match status" value="1"/>
</dbReference>
<evidence type="ECO:0000256" key="4">
    <source>
        <dbReference type="ARBA" id="ARBA00022833"/>
    </source>
</evidence>
<feature type="domain" description="C2H2-type" evidence="8">
    <location>
        <begin position="62"/>
        <end position="89"/>
    </location>
</feature>
<accession>A0AAN7JQN7</accession>
<evidence type="ECO:0000313" key="9">
    <source>
        <dbReference type="EMBL" id="KAK4751483.1"/>
    </source>
</evidence>
<reference evidence="9 10" key="1">
    <citation type="journal article" date="2023" name="Hortic Res">
        <title>Pangenome of water caltrop reveals structural variations and asymmetric subgenome divergence after allopolyploidization.</title>
        <authorList>
            <person name="Zhang X."/>
            <person name="Chen Y."/>
            <person name="Wang L."/>
            <person name="Yuan Y."/>
            <person name="Fang M."/>
            <person name="Shi L."/>
            <person name="Lu R."/>
            <person name="Comes H.P."/>
            <person name="Ma Y."/>
            <person name="Chen Y."/>
            <person name="Huang G."/>
            <person name="Zhou Y."/>
            <person name="Zheng Z."/>
            <person name="Qiu Y."/>
        </authorList>
    </citation>
    <scope>NUCLEOTIDE SEQUENCE [LARGE SCALE GENOMIC DNA]</scope>
    <source>
        <tissue evidence="9">Roots</tissue>
    </source>
</reference>
<keyword evidence="5" id="KW-0539">Nucleus</keyword>
<evidence type="ECO:0000256" key="1">
    <source>
        <dbReference type="ARBA" id="ARBA00004123"/>
    </source>
</evidence>
<dbReference type="GO" id="GO:0005634">
    <property type="term" value="C:nucleus"/>
    <property type="evidence" value="ECO:0007669"/>
    <property type="project" value="UniProtKB-SubCell"/>
</dbReference>
<dbReference type="PROSITE" id="PS50157">
    <property type="entry name" value="ZINC_FINGER_C2H2_2"/>
    <property type="match status" value="1"/>
</dbReference>
<comment type="subcellular location">
    <subcellularLocation>
        <location evidence="1">Nucleus</location>
    </subcellularLocation>
</comment>
<dbReference type="PANTHER" id="PTHR47287:SF15">
    <property type="entry name" value="ZINC FINGER PROTEIN 3-LIKE"/>
    <property type="match status" value="1"/>
</dbReference>
<keyword evidence="3 6" id="KW-0863">Zinc-finger</keyword>
<dbReference type="InterPro" id="IPR044246">
    <property type="entry name" value="ZFP3-like"/>
</dbReference>
<sequence>MEESHYIYDFLSQQHRPPSPTEHADAQPAAAFKRQKQTQLPPPQFPPYHHHNPPPGGLTRLFPCQYCSRKFYTSQALGGHQNAHKRERAAAARGQPYDSSTSSAIRFISPPLEQVEVRHGSSVTAASPPPPPCKYGLESESTTPKGLSPTTTPAEADPFDNLDLSLHL</sequence>
<dbReference type="GO" id="GO:0008270">
    <property type="term" value="F:zinc ion binding"/>
    <property type="evidence" value="ECO:0007669"/>
    <property type="project" value="UniProtKB-KW"/>
</dbReference>
<dbReference type="SUPFAM" id="SSF57667">
    <property type="entry name" value="beta-beta-alpha zinc fingers"/>
    <property type="match status" value="1"/>
</dbReference>
<protein>
    <recommendedName>
        <fullName evidence="8">C2H2-type domain-containing protein</fullName>
    </recommendedName>
</protein>
<keyword evidence="2" id="KW-0479">Metal-binding</keyword>
<dbReference type="InterPro" id="IPR013087">
    <property type="entry name" value="Znf_C2H2_type"/>
</dbReference>
<dbReference type="InterPro" id="IPR036236">
    <property type="entry name" value="Znf_C2H2_sf"/>
</dbReference>
<feature type="region of interest" description="Disordered" evidence="7">
    <location>
        <begin position="116"/>
        <end position="168"/>
    </location>
</feature>
<feature type="region of interest" description="Disordered" evidence="7">
    <location>
        <begin position="76"/>
        <end position="103"/>
    </location>
</feature>
<dbReference type="GO" id="GO:0009788">
    <property type="term" value="P:negative regulation of abscisic acid-activated signaling pathway"/>
    <property type="evidence" value="ECO:0007669"/>
    <property type="project" value="InterPro"/>
</dbReference>
<gene>
    <name evidence="9" type="ORF">SAY87_004965</name>
</gene>
<evidence type="ECO:0000256" key="2">
    <source>
        <dbReference type="ARBA" id="ARBA00022723"/>
    </source>
</evidence>
<evidence type="ECO:0000259" key="8">
    <source>
        <dbReference type="PROSITE" id="PS50157"/>
    </source>
</evidence>
<evidence type="ECO:0000313" key="10">
    <source>
        <dbReference type="Proteomes" id="UP001345219"/>
    </source>
</evidence>
<proteinExistence type="predicted"/>
<evidence type="ECO:0000256" key="6">
    <source>
        <dbReference type="PROSITE-ProRule" id="PRU00042"/>
    </source>
</evidence>
<dbReference type="PROSITE" id="PS00028">
    <property type="entry name" value="ZINC_FINGER_C2H2_1"/>
    <property type="match status" value="1"/>
</dbReference>
<evidence type="ECO:0000256" key="7">
    <source>
        <dbReference type="SAM" id="MobiDB-lite"/>
    </source>
</evidence>